<dbReference type="KEGG" id="vg:65102778"/>
<accession>A0A3Q8J614</accession>
<keyword evidence="2" id="KW-0812">Transmembrane</keyword>
<reference evidence="3" key="1">
    <citation type="submission" date="2017-11" db="EMBL/GenBank/DDBJ databases">
        <title>The distinct marsupial branch of gammaherpesviruses includes novel host-derived genes seldom found in other viruses.</title>
        <authorList>
            <person name="Vaz P.K."/>
        </authorList>
    </citation>
    <scope>NUCLEOTIDE SEQUENCE</scope>
    <source>
        <strain evidence="3">36M/11</strain>
    </source>
</reference>
<feature type="region of interest" description="Disordered" evidence="1">
    <location>
        <begin position="455"/>
        <end position="495"/>
    </location>
</feature>
<evidence type="ECO:0000313" key="4">
    <source>
        <dbReference type="Proteomes" id="UP000677407"/>
    </source>
</evidence>
<dbReference type="EMBL" id="MG452722">
    <property type="protein sequence ID" value="AZB49223.1"/>
    <property type="molecule type" value="Genomic_DNA"/>
</dbReference>
<keyword evidence="2" id="KW-1133">Transmembrane helix</keyword>
<protein>
    <submittedName>
        <fullName evidence="3">Uncharacterized protein</fullName>
    </submittedName>
</protein>
<keyword evidence="4" id="KW-1185">Reference proteome</keyword>
<dbReference type="Proteomes" id="UP000677407">
    <property type="component" value="Segment"/>
</dbReference>
<proteinExistence type="predicted"/>
<evidence type="ECO:0000313" key="3">
    <source>
        <dbReference type="EMBL" id="AZB49223.1"/>
    </source>
</evidence>
<gene>
    <name evidence="3" type="primary">V5</name>
</gene>
<sequence>MSVFICDVVMMTHLITFNEYGQYVQLDLPTTVYPGCGTCSYMFDLLERDETRGTYQSLGRGTMYTNTSYLALAGNKDCQYFIWVSGSTGLFTININGGGRCTRTFLLKVRDTFDLMWCLFSDFRMIPLSSSPQRFLEKVKVKNANYRCKVSSGILVSRYGRCDIVLRFAAPRDTHADMYLYVSRNATVIGTCEVNGLSLVPGTVKAGLCVRGIPVSLNVTVLNKLLNVVNITLALSGVRRFWDINEVSVHIILPKSKSKTCIDYTRVFFIEPTYGMVAGPVDDEVKIHVNDSYRIIWESLNSIRFVALWNETFHCRYPLGIYTVPTDFSQCQTFGLWHNTTHYGLETDQGRLGDVIIASISGNGSDNRVTKVRLQAHWEEGSLHVGRHRRAAGGPVIEVTESGGLKRNITDSVNQTELFHNISTFSTSIAHGAPSTSPVWNSTISIPVTQNLGQQFRTTSEESDSYRSSQLDQPQRSVRGDLQTLHEKASRTRGLANVTTRPPVVTWSNGARNLTTVQPQTTRSLNAITLPSQLVRETNTTVRAHNTTASINSGVMIGRNFTTVKPQVYNRTTTLRPNATTLSSHPVREPNTTASVHNTMVTTNSSVMIGRVLTTNITVDTRNSSMLTAPPTFVGRGDITVHTGDVSVKNSMGATEKLTVPLNSSVPYATVTRNSSGIGDVNRVHTVNVTTNPNSWASNSTRTINTWTVVRGLNSSMTAIIDPDQNASNIITLKSNGSDASTTGTEGASVVTMSTNGSMITSGLKILKDVFSEVRGAAGELRDLISHFVGNFTGTGVNSSDVVVASGDLATTMIVLLDQVQTDLSDAPSSIAQPGSAKNRTTWLLTMDLMLDTKTNKMALVLGVILFALVLIGLHAFAWIRAACGRHFRDWDQEGLLLDGGTEDHINKTWYK</sequence>
<keyword evidence="2" id="KW-0472">Membrane</keyword>
<organism evidence="3">
    <name type="scientific">Phascolarctid gammaherpesvirus 1</name>
    <dbReference type="NCBI Taxonomy" id="2249313"/>
    <lineage>
        <taxon>Viruses</taxon>
        <taxon>Duplodnaviria</taxon>
        <taxon>Heunggongvirae</taxon>
        <taxon>Peploviricota</taxon>
        <taxon>Herviviricetes</taxon>
        <taxon>Herpesvirales</taxon>
        <taxon>Orthoherpesviridae</taxon>
        <taxon>Gammaherpesvirinae</taxon>
        <taxon>Manticavirus</taxon>
        <taxon>Manticavirus phascolarctidgamma1</taxon>
    </lineage>
</organism>
<name>A0A3Q8J614_9GAMA</name>
<dbReference type="GeneID" id="65102778"/>
<evidence type="ECO:0000256" key="1">
    <source>
        <dbReference type="SAM" id="MobiDB-lite"/>
    </source>
</evidence>
<feature type="transmembrane region" description="Helical" evidence="2">
    <location>
        <begin position="858"/>
        <end position="880"/>
    </location>
</feature>
<dbReference type="RefSeq" id="YP_010087493.1">
    <property type="nucleotide sequence ID" value="NC_055555.1"/>
</dbReference>
<evidence type="ECO:0000256" key="2">
    <source>
        <dbReference type="SAM" id="Phobius"/>
    </source>
</evidence>
<feature type="compositionally biased region" description="Polar residues" evidence="1">
    <location>
        <begin position="466"/>
        <end position="476"/>
    </location>
</feature>